<dbReference type="AlphaFoldDB" id="A0A1E5T7J2"/>
<dbReference type="OrthoDB" id="1117410at2"/>
<organism evidence="2 3">
    <name type="scientific">Flavivirga aquatica</name>
    <dbReference type="NCBI Taxonomy" id="1849968"/>
    <lineage>
        <taxon>Bacteria</taxon>
        <taxon>Pseudomonadati</taxon>
        <taxon>Bacteroidota</taxon>
        <taxon>Flavobacteriia</taxon>
        <taxon>Flavobacteriales</taxon>
        <taxon>Flavobacteriaceae</taxon>
        <taxon>Flavivirga</taxon>
    </lineage>
</organism>
<proteinExistence type="predicted"/>
<protein>
    <recommendedName>
        <fullName evidence="1">DUF5777 domain-containing protein</fullName>
    </recommendedName>
</protein>
<dbReference type="Proteomes" id="UP000095713">
    <property type="component" value="Unassembled WGS sequence"/>
</dbReference>
<dbReference type="STRING" id="1849968.A8C32_18100"/>
<accession>A0A1E5T7J2</accession>
<evidence type="ECO:0000259" key="1">
    <source>
        <dbReference type="Pfam" id="PF19089"/>
    </source>
</evidence>
<sequence length="297" mass="33518">MTHNKYFLFFTLMFAGGCIKAQSLLDELNKSYDGAPEYEIAIFKSSRISIGHSTETLKKGVLEIGARSRFWNIPDKESQSFVADKMNTRFSLEYGINDRLTFGTGITTLDGIFDTFLKYKIVRQQKKGFPFGITFFQNGAYQSKKPSIGDIHASGAFEDKLAFTSQLLVSKKVTPQFSVQVSPTFIHRASSVFEEDPSNHFALGIGGRYKIGGHVSIVSEYYNVFNSIKSRDTYNAFSLGVNWELSDVMLQFQMTNTRSVEENAFITQTSNNFNTRDGNFVFGFTGIFVLHLHNCLK</sequence>
<name>A0A1E5T7J2_9FLAO</name>
<comment type="caution">
    <text evidence="2">The sequence shown here is derived from an EMBL/GenBank/DDBJ whole genome shotgun (WGS) entry which is preliminary data.</text>
</comment>
<feature type="domain" description="DUF5777" evidence="1">
    <location>
        <begin position="43"/>
        <end position="285"/>
    </location>
</feature>
<evidence type="ECO:0000313" key="3">
    <source>
        <dbReference type="Proteomes" id="UP000095713"/>
    </source>
</evidence>
<gene>
    <name evidence="2" type="ORF">A8C32_18100</name>
</gene>
<dbReference type="PROSITE" id="PS51257">
    <property type="entry name" value="PROKAR_LIPOPROTEIN"/>
    <property type="match status" value="1"/>
</dbReference>
<dbReference type="Pfam" id="PF19089">
    <property type="entry name" value="DUF5777"/>
    <property type="match status" value="1"/>
</dbReference>
<evidence type="ECO:0000313" key="2">
    <source>
        <dbReference type="EMBL" id="OEK07349.1"/>
    </source>
</evidence>
<dbReference type="RefSeq" id="WP_069830838.1">
    <property type="nucleotide sequence ID" value="NZ_MDJD01000048.1"/>
</dbReference>
<keyword evidence="3" id="KW-1185">Reference proteome</keyword>
<dbReference type="EMBL" id="MDJD01000048">
    <property type="protein sequence ID" value="OEK07349.1"/>
    <property type="molecule type" value="Genomic_DNA"/>
</dbReference>
<reference evidence="2 3" key="1">
    <citation type="submission" date="2016-05" db="EMBL/GenBank/DDBJ databases">
        <title>Draft Genome Sequence of Algibacter sp. Strain SK-16 Isolated from the Surface Water of Aburatsubo Inlet.</title>
        <authorList>
            <person name="Wong S.-K."/>
            <person name="Yoshizawa S."/>
            <person name="Nakajima Y."/>
            <person name="Ogura Y."/>
            <person name="Tetsuya H."/>
            <person name="Hamasaki K."/>
        </authorList>
    </citation>
    <scope>NUCLEOTIDE SEQUENCE [LARGE SCALE GENOMIC DNA]</scope>
    <source>
        <strain evidence="2 3">SK-16</strain>
    </source>
</reference>
<dbReference type="InterPro" id="IPR045916">
    <property type="entry name" value="DUF5777"/>
</dbReference>